<accession>A0A511SW50</accession>
<proteinExistence type="predicted"/>
<comment type="caution">
    <text evidence="1">The sequence shown here is derived from an EMBL/GenBank/DDBJ whole genome shotgun (WGS) entry which is preliminary data.</text>
</comment>
<protein>
    <submittedName>
        <fullName evidence="1">Uncharacterized protein</fullName>
    </submittedName>
</protein>
<name>A0A511SW50_MYXFU</name>
<sequence length="76" mass="8294">MRDVVDAGKRALAIHRGVVLPHRAEFPRGDCVQHLSAASGGRDVPDILRALESCDSSHGIEADWECLHLHSSLQEV</sequence>
<organism evidence="1 2">
    <name type="scientific">Myxococcus fulvus</name>
    <dbReference type="NCBI Taxonomy" id="33"/>
    <lineage>
        <taxon>Bacteria</taxon>
        <taxon>Pseudomonadati</taxon>
        <taxon>Myxococcota</taxon>
        <taxon>Myxococcia</taxon>
        <taxon>Myxococcales</taxon>
        <taxon>Cystobacterineae</taxon>
        <taxon>Myxococcaceae</taxon>
        <taxon>Myxococcus</taxon>
    </lineage>
</organism>
<dbReference type="STRING" id="1334629.MFUL124B02_04295"/>
<dbReference type="EMBL" id="BJXR01000012">
    <property type="protein sequence ID" value="GEN05777.1"/>
    <property type="molecule type" value="Genomic_DNA"/>
</dbReference>
<evidence type="ECO:0000313" key="2">
    <source>
        <dbReference type="Proteomes" id="UP000321514"/>
    </source>
</evidence>
<reference evidence="1 2" key="1">
    <citation type="submission" date="2019-07" db="EMBL/GenBank/DDBJ databases">
        <title>Whole genome shotgun sequence of Myxococcus fulvus NBRC 100333.</title>
        <authorList>
            <person name="Hosoyama A."/>
            <person name="Uohara A."/>
            <person name="Ohji S."/>
            <person name="Ichikawa N."/>
        </authorList>
    </citation>
    <scope>NUCLEOTIDE SEQUENCE [LARGE SCALE GENOMIC DNA]</scope>
    <source>
        <strain evidence="1 2">NBRC 100333</strain>
    </source>
</reference>
<gene>
    <name evidence="1" type="ORF">MFU01_08140</name>
</gene>
<dbReference type="AlphaFoldDB" id="A0A511SW50"/>
<dbReference type="Proteomes" id="UP000321514">
    <property type="component" value="Unassembled WGS sequence"/>
</dbReference>
<evidence type="ECO:0000313" key="1">
    <source>
        <dbReference type="EMBL" id="GEN05777.1"/>
    </source>
</evidence>